<keyword evidence="9" id="KW-1185">Reference proteome</keyword>
<dbReference type="InterPro" id="IPR051491">
    <property type="entry name" value="Recombinase/Transposase-rel"/>
</dbReference>
<feature type="domain" description="HTH merR-type" evidence="6">
    <location>
        <begin position="5"/>
        <end position="44"/>
    </location>
</feature>
<dbReference type="Pfam" id="PF00376">
    <property type="entry name" value="MerR"/>
    <property type="match status" value="1"/>
</dbReference>
<dbReference type="PANTHER" id="PTHR36172">
    <property type="match status" value="1"/>
</dbReference>
<accession>A0A6H1TRN5</accession>
<dbReference type="FunFam" id="3.40.50.1390:FF:000002">
    <property type="entry name" value="ORF1 in transposon ISC1904"/>
    <property type="match status" value="1"/>
</dbReference>
<organism evidence="8 9">
    <name type="scientific">Oxynema aestuarii AP17</name>
    <dbReference type="NCBI Taxonomy" id="2064643"/>
    <lineage>
        <taxon>Bacteria</taxon>
        <taxon>Bacillati</taxon>
        <taxon>Cyanobacteriota</taxon>
        <taxon>Cyanophyceae</taxon>
        <taxon>Oscillatoriophycideae</taxon>
        <taxon>Oscillatoriales</taxon>
        <taxon>Oscillatoriaceae</taxon>
        <taxon>Oxynema</taxon>
        <taxon>Oxynema aestuarii</taxon>
    </lineage>
</organism>
<dbReference type="GO" id="GO:0006355">
    <property type="term" value="P:regulation of DNA-templated transcription"/>
    <property type="evidence" value="ECO:0007669"/>
    <property type="project" value="InterPro"/>
</dbReference>
<keyword evidence="2" id="KW-0238">DNA-binding</keyword>
<evidence type="ECO:0000313" key="9">
    <source>
        <dbReference type="Proteomes" id="UP000500857"/>
    </source>
</evidence>
<dbReference type="PROSITE" id="PS51736">
    <property type="entry name" value="RECOMBINASES_3"/>
    <property type="match status" value="1"/>
</dbReference>
<dbReference type="SUPFAM" id="SSF46955">
    <property type="entry name" value="Putative DNA-binding domain"/>
    <property type="match status" value="1"/>
</dbReference>
<evidence type="ECO:0000256" key="2">
    <source>
        <dbReference type="ARBA" id="ARBA00023125"/>
    </source>
</evidence>
<dbReference type="CDD" id="cd03769">
    <property type="entry name" value="SR_IS607_transposase_like"/>
    <property type="match status" value="1"/>
</dbReference>
<dbReference type="AlphaFoldDB" id="A0A6H1TRN5"/>
<dbReference type="EMBL" id="CP051167">
    <property type="protein sequence ID" value="QIZ69254.1"/>
    <property type="molecule type" value="Genomic_DNA"/>
</dbReference>
<proteinExistence type="predicted"/>
<evidence type="ECO:0000313" key="8">
    <source>
        <dbReference type="EMBL" id="QIZ69254.1"/>
    </source>
</evidence>
<evidence type="ECO:0000259" key="6">
    <source>
        <dbReference type="PROSITE" id="PS50937"/>
    </source>
</evidence>
<sequence length="190" mass="21978">MPKKYVTPKEAQAILGVSEKTLRNWDKQGKIHAIRIPSGHRRYDISSIAGKKNRARIIYARVSSHKQKADLDRQADYLLCLYPRAEVIKEIGSGLNYNRKKFKAILERVMSGDVEQLVVGHKDRLARFGFELLKWICELNHTELVVCNNTELSPEREMVEDILAIVHVFSYRLYGLRKYKSQIKEDPGLP</sequence>
<dbReference type="InterPro" id="IPR048046">
    <property type="entry name" value="Transpos_IS607"/>
</dbReference>
<dbReference type="Gene3D" id="3.40.50.1390">
    <property type="entry name" value="Resolvase, N-terminal catalytic domain"/>
    <property type="match status" value="1"/>
</dbReference>
<dbReference type="Gene3D" id="1.10.1660.10">
    <property type="match status" value="1"/>
</dbReference>
<feature type="active site" description="O-(5'-phospho-DNA)-serine intermediate" evidence="4 5">
    <location>
        <position position="63"/>
    </location>
</feature>
<dbReference type="InterPro" id="IPR006118">
    <property type="entry name" value="Recombinase_CS"/>
</dbReference>
<evidence type="ECO:0000256" key="5">
    <source>
        <dbReference type="PROSITE-ProRule" id="PRU10137"/>
    </source>
</evidence>
<dbReference type="PANTHER" id="PTHR36172:SF1">
    <property type="entry name" value="RESOLVASE-RELATED"/>
    <property type="match status" value="1"/>
</dbReference>
<dbReference type="SMART" id="SM00857">
    <property type="entry name" value="Resolvase"/>
    <property type="match status" value="1"/>
</dbReference>
<dbReference type="SUPFAM" id="SSF53041">
    <property type="entry name" value="Resolvase-like"/>
    <property type="match status" value="1"/>
</dbReference>
<dbReference type="GO" id="GO:0003677">
    <property type="term" value="F:DNA binding"/>
    <property type="evidence" value="ECO:0007669"/>
    <property type="project" value="UniProtKB-KW"/>
</dbReference>
<dbReference type="KEGG" id="oxy:HCG48_00485"/>
<dbReference type="PROSITE" id="PS00397">
    <property type="entry name" value="RECOMBINASES_1"/>
    <property type="match status" value="1"/>
</dbReference>
<dbReference type="InterPro" id="IPR009061">
    <property type="entry name" value="DNA-bd_dom_put_sf"/>
</dbReference>
<dbReference type="Gene3D" id="1.10.287.2170">
    <property type="match status" value="1"/>
</dbReference>
<dbReference type="Pfam" id="PF00239">
    <property type="entry name" value="Resolvase"/>
    <property type="match status" value="1"/>
</dbReference>
<evidence type="ECO:0000256" key="1">
    <source>
        <dbReference type="ARBA" id="ARBA00022908"/>
    </source>
</evidence>
<evidence type="ECO:0000256" key="3">
    <source>
        <dbReference type="ARBA" id="ARBA00023172"/>
    </source>
</evidence>
<gene>
    <name evidence="8" type="ORF">HCG48_00485</name>
</gene>
<dbReference type="GO" id="GO:0000150">
    <property type="term" value="F:DNA strand exchange activity"/>
    <property type="evidence" value="ECO:0007669"/>
    <property type="project" value="InterPro"/>
</dbReference>
<evidence type="ECO:0000259" key="7">
    <source>
        <dbReference type="PROSITE" id="PS51736"/>
    </source>
</evidence>
<dbReference type="NCBIfam" id="NF033518">
    <property type="entry name" value="transpos_IS607"/>
    <property type="match status" value="1"/>
</dbReference>
<dbReference type="GO" id="GO:0015074">
    <property type="term" value="P:DNA integration"/>
    <property type="evidence" value="ECO:0007669"/>
    <property type="project" value="UniProtKB-KW"/>
</dbReference>
<dbReference type="InterPro" id="IPR036162">
    <property type="entry name" value="Resolvase-like_N_sf"/>
</dbReference>
<dbReference type="InterPro" id="IPR041718">
    <property type="entry name" value="IS607_transposase-like"/>
</dbReference>
<keyword evidence="1" id="KW-0229">DNA integration</keyword>
<feature type="domain" description="Resolvase/invertase-type recombinase catalytic" evidence="7">
    <location>
        <begin position="55"/>
        <end position="190"/>
    </location>
</feature>
<reference evidence="8 9" key="1">
    <citation type="submission" date="2020-04" db="EMBL/GenBank/DDBJ databases">
        <authorList>
            <person name="Basu S."/>
            <person name="Maruthanayagam V."/>
            <person name="Chakraborty S."/>
            <person name="Pramanik A."/>
            <person name="Mukherjee J."/>
            <person name="Brink B."/>
        </authorList>
    </citation>
    <scope>NUCLEOTIDE SEQUENCE [LARGE SCALE GENOMIC DNA]</scope>
    <source>
        <strain evidence="8 9">AP17</strain>
    </source>
</reference>
<dbReference type="InterPro" id="IPR000551">
    <property type="entry name" value="MerR-type_HTH_dom"/>
</dbReference>
<dbReference type="Proteomes" id="UP000500857">
    <property type="component" value="Chromosome"/>
</dbReference>
<keyword evidence="3" id="KW-0233">DNA recombination</keyword>
<dbReference type="CDD" id="cd04762">
    <property type="entry name" value="HTH_MerR-trunc"/>
    <property type="match status" value="1"/>
</dbReference>
<evidence type="ECO:0000256" key="4">
    <source>
        <dbReference type="PIRSR" id="PIRSR606118-50"/>
    </source>
</evidence>
<dbReference type="InterPro" id="IPR006119">
    <property type="entry name" value="Resolv_N"/>
</dbReference>
<dbReference type="PROSITE" id="PS50937">
    <property type="entry name" value="HTH_MERR_2"/>
    <property type="match status" value="1"/>
</dbReference>
<name>A0A6H1TRN5_9CYAN</name>
<dbReference type="RefSeq" id="WP_168567411.1">
    <property type="nucleotide sequence ID" value="NZ_CP051167.1"/>
</dbReference>
<protein>
    <submittedName>
        <fullName evidence="8">IS607 family transposase</fullName>
    </submittedName>
</protein>